<protein>
    <submittedName>
        <fullName evidence="1">Uncharacterized protein</fullName>
    </submittedName>
</protein>
<sequence length="142" mass="16213">MVVPLASYWSHPTIFEAIRPHLFAFPHVYQWTTYPITSLLERIWEHFLPFVELCSVLERALAYAHTGNSKVIATSLMRPLWLVKSLLEQGLPTFAPSVRFSHTPCVPVAISPSEWPTLTNMNYGNDHFEACIVSFRLCPVVN</sequence>
<evidence type="ECO:0000313" key="2">
    <source>
        <dbReference type="Proteomes" id="UP000807769"/>
    </source>
</evidence>
<dbReference type="OrthoDB" id="2736611at2759"/>
<comment type="caution">
    <text evidence="1">The sequence shown here is derived from an EMBL/GenBank/DDBJ whole genome shotgun (WGS) entry which is preliminary data.</text>
</comment>
<proteinExistence type="predicted"/>
<accession>A0A9P7EL33</accession>
<dbReference type="AlphaFoldDB" id="A0A9P7EL33"/>
<keyword evidence="2" id="KW-1185">Reference proteome</keyword>
<dbReference type="EMBL" id="JABBWG010000004">
    <property type="protein sequence ID" value="KAG1823912.1"/>
    <property type="molecule type" value="Genomic_DNA"/>
</dbReference>
<dbReference type="GeneID" id="64628642"/>
<dbReference type="RefSeq" id="XP_041197972.1">
    <property type="nucleotide sequence ID" value="XM_041334625.1"/>
</dbReference>
<gene>
    <name evidence="1" type="ORF">BJ212DRAFT_1327078</name>
</gene>
<dbReference type="Proteomes" id="UP000807769">
    <property type="component" value="Unassembled WGS sequence"/>
</dbReference>
<evidence type="ECO:0000313" key="1">
    <source>
        <dbReference type="EMBL" id="KAG1823912.1"/>
    </source>
</evidence>
<organism evidence="1 2">
    <name type="scientific">Suillus subaureus</name>
    <dbReference type="NCBI Taxonomy" id="48587"/>
    <lineage>
        <taxon>Eukaryota</taxon>
        <taxon>Fungi</taxon>
        <taxon>Dikarya</taxon>
        <taxon>Basidiomycota</taxon>
        <taxon>Agaricomycotina</taxon>
        <taxon>Agaricomycetes</taxon>
        <taxon>Agaricomycetidae</taxon>
        <taxon>Boletales</taxon>
        <taxon>Suillineae</taxon>
        <taxon>Suillaceae</taxon>
        <taxon>Suillus</taxon>
    </lineage>
</organism>
<reference evidence="1" key="1">
    <citation type="journal article" date="2020" name="New Phytol.">
        <title>Comparative genomics reveals dynamic genome evolution in host specialist ectomycorrhizal fungi.</title>
        <authorList>
            <person name="Lofgren L.A."/>
            <person name="Nguyen N.H."/>
            <person name="Vilgalys R."/>
            <person name="Ruytinx J."/>
            <person name="Liao H.L."/>
            <person name="Branco S."/>
            <person name="Kuo A."/>
            <person name="LaButti K."/>
            <person name="Lipzen A."/>
            <person name="Andreopoulos W."/>
            <person name="Pangilinan J."/>
            <person name="Riley R."/>
            <person name="Hundley H."/>
            <person name="Na H."/>
            <person name="Barry K."/>
            <person name="Grigoriev I.V."/>
            <person name="Stajich J.E."/>
            <person name="Kennedy P.G."/>
        </authorList>
    </citation>
    <scope>NUCLEOTIDE SEQUENCE</scope>
    <source>
        <strain evidence="1">MN1</strain>
    </source>
</reference>
<name>A0A9P7EL33_9AGAM</name>